<dbReference type="InterPro" id="IPR046342">
    <property type="entry name" value="CBS_dom_sf"/>
</dbReference>
<dbReference type="Gene3D" id="3.10.580.10">
    <property type="entry name" value="CBS-domain"/>
    <property type="match status" value="1"/>
</dbReference>
<dbReference type="InterPro" id="IPR014004">
    <property type="entry name" value="Transpt-assoc_nodulatn_dom_bac"/>
</dbReference>
<dbReference type="EMBL" id="JAGIYY010000001">
    <property type="protein sequence ID" value="MBP0437997.1"/>
    <property type="molecule type" value="Genomic_DNA"/>
</dbReference>
<organism evidence="5 6">
    <name type="scientific">Tianweitania sediminis</name>
    <dbReference type="NCBI Taxonomy" id="1502156"/>
    <lineage>
        <taxon>Bacteria</taxon>
        <taxon>Pseudomonadati</taxon>
        <taxon>Pseudomonadota</taxon>
        <taxon>Alphaproteobacteria</taxon>
        <taxon>Hyphomicrobiales</taxon>
        <taxon>Phyllobacteriaceae</taxon>
        <taxon>Tianweitania</taxon>
    </lineage>
</organism>
<feature type="domain" description="CBS" evidence="4">
    <location>
        <begin position="95"/>
        <end position="153"/>
    </location>
</feature>
<accession>A0A8J7R5E3</accession>
<dbReference type="SMART" id="SM00749">
    <property type="entry name" value="BON"/>
    <property type="match status" value="1"/>
</dbReference>
<dbReference type="PROSITE" id="PS50914">
    <property type="entry name" value="BON"/>
    <property type="match status" value="1"/>
</dbReference>
<name>A0A8J7R5E3_9HYPH</name>
<keyword evidence="1 2" id="KW-0129">CBS domain</keyword>
<dbReference type="CDD" id="cd04586">
    <property type="entry name" value="CBS_pair_BON_assoc"/>
    <property type="match status" value="1"/>
</dbReference>
<proteinExistence type="predicted"/>
<dbReference type="PANTHER" id="PTHR43080">
    <property type="entry name" value="CBS DOMAIN-CONTAINING PROTEIN CBSX3, MITOCHONDRIAL"/>
    <property type="match status" value="1"/>
</dbReference>
<evidence type="ECO:0000256" key="1">
    <source>
        <dbReference type="ARBA" id="ARBA00023122"/>
    </source>
</evidence>
<dbReference type="PROSITE" id="PS51371">
    <property type="entry name" value="CBS"/>
    <property type="match status" value="2"/>
</dbReference>
<evidence type="ECO:0000313" key="6">
    <source>
        <dbReference type="Proteomes" id="UP000666240"/>
    </source>
</evidence>
<dbReference type="Pfam" id="PF04972">
    <property type="entry name" value="BON"/>
    <property type="match status" value="1"/>
</dbReference>
<comment type="caution">
    <text evidence="5">The sequence shown here is derived from an EMBL/GenBank/DDBJ whole genome shotgun (WGS) entry which is preliminary data.</text>
</comment>
<feature type="domain" description="BON" evidence="3">
    <location>
        <begin position="159"/>
        <end position="227"/>
    </location>
</feature>
<dbReference type="Proteomes" id="UP000666240">
    <property type="component" value="Unassembled WGS sequence"/>
</dbReference>
<dbReference type="SMART" id="SM00116">
    <property type="entry name" value="CBS"/>
    <property type="match status" value="2"/>
</dbReference>
<dbReference type="InterPro" id="IPR000644">
    <property type="entry name" value="CBS_dom"/>
</dbReference>
<reference evidence="5" key="1">
    <citation type="submission" date="2021-03" db="EMBL/GenBank/DDBJ databases">
        <title>Genome sequencing and assembly of Tianweitania sediminis.</title>
        <authorList>
            <person name="Chhetri G."/>
        </authorList>
    </citation>
    <scope>NUCLEOTIDE SEQUENCE</scope>
    <source>
        <strain evidence="5">Z8</strain>
    </source>
</reference>
<dbReference type="SUPFAM" id="SSF54631">
    <property type="entry name" value="CBS-domain pair"/>
    <property type="match status" value="1"/>
</dbReference>
<keyword evidence="6" id="KW-1185">Reference proteome</keyword>
<dbReference type="Gene3D" id="3.30.1340.30">
    <property type="match status" value="1"/>
</dbReference>
<evidence type="ECO:0000256" key="2">
    <source>
        <dbReference type="PROSITE-ProRule" id="PRU00703"/>
    </source>
</evidence>
<evidence type="ECO:0000259" key="4">
    <source>
        <dbReference type="PROSITE" id="PS51371"/>
    </source>
</evidence>
<dbReference type="PIRSF" id="PIRSF036990">
    <property type="entry name" value="UCP036990_CBS_BON"/>
    <property type="match status" value="1"/>
</dbReference>
<dbReference type="InterPro" id="IPR007055">
    <property type="entry name" value="BON_dom"/>
</dbReference>
<feature type="domain" description="CBS" evidence="4">
    <location>
        <begin position="8"/>
        <end position="63"/>
    </location>
</feature>
<dbReference type="RefSeq" id="WP_209333941.1">
    <property type="nucleotide sequence ID" value="NZ_JAGIYY010000001.1"/>
</dbReference>
<dbReference type="InterPro" id="IPR017080">
    <property type="entry name" value="UCP036990_CBS_BON"/>
</dbReference>
<evidence type="ECO:0000259" key="3">
    <source>
        <dbReference type="PROSITE" id="PS50914"/>
    </source>
</evidence>
<protein>
    <submittedName>
        <fullName evidence="5">CBS domain-containing protein</fullName>
    </submittedName>
</protein>
<dbReference type="AlphaFoldDB" id="A0A8J7R5E3"/>
<dbReference type="InterPro" id="IPR051257">
    <property type="entry name" value="Diverse_CBS-Domain"/>
</dbReference>
<gene>
    <name evidence="5" type="ORF">J5Y06_04975</name>
</gene>
<evidence type="ECO:0000313" key="5">
    <source>
        <dbReference type="EMBL" id="MBP0437997.1"/>
    </source>
</evidence>
<sequence length="233" mass="25894">MLYAKDIMKVEVTTVTPDTTVLEAAKAMVENQVSAVPVVHGSRLVGILSEGDLLHRAELGTAEHRRSWWLRLFLESCTLAEEYARSHSRRVSDVMTHRVYSVDAMTPVPDIVDKLERLRIKRVPVLEGQQVVGIVSRSDIVRMLISSASGQSTATVPPSNSLIRLRLLDDLKGQPWATADETDVEVENGIVILRGWIISEDERRATRVLAENVPGVKGVEDHRVVIDYPTVAL</sequence>
<dbReference type="PANTHER" id="PTHR43080:SF26">
    <property type="entry name" value="REGULATORY PROTEIN"/>
    <property type="match status" value="1"/>
</dbReference>
<dbReference type="Pfam" id="PF00571">
    <property type="entry name" value="CBS"/>
    <property type="match status" value="2"/>
</dbReference>